<dbReference type="SUPFAM" id="SSF53448">
    <property type="entry name" value="Nucleotide-diphospho-sugar transferases"/>
    <property type="match status" value="1"/>
</dbReference>
<evidence type="ECO:0000313" key="7">
    <source>
        <dbReference type="EMBL" id="CAE4608845.1"/>
    </source>
</evidence>
<evidence type="ECO:0000256" key="2">
    <source>
        <dbReference type="ARBA" id="ARBA00022771"/>
    </source>
</evidence>
<feature type="compositionally biased region" description="Basic and acidic residues" evidence="5">
    <location>
        <begin position="434"/>
        <end position="443"/>
    </location>
</feature>
<dbReference type="GO" id="GO:0008270">
    <property type="term" value="F:zinc ion binding"/>
    <property type="evidence" value="ECO:0007669"/>
    <property type="project" value="UniProtKB-KW"/>
</dbReference>
<dbReference type="Gene3D" id="3.90.550.10">
    <property type="entry name" value="Spore Coat Polysaccharide Biosynthesis Protein SpsA, Chain A"/>
    <property type="match status" value="1"/>
</dbReference>
<feature type="domain" description="MYND-type" evidence="6">
    <location>
        <begin position="10"/>
        <end position="47"/>
    </location>
</feature>
<dbReference type="CDD" id="cd00761">
    <property type="entry name" value="Glyco_tranf_GTA_type"/>
    <property type="match status" value="1"/>
</dbReference>
<dbReference type="Gene3D" id="6.10.140.2220">
    <property type="match status" value="1"/>
</dbReference>
<name>A0A7S4RAW0_9DINO</name>
<protein>
    <recommendedName>
        <fullName evidence="6">MYND-type domain-containing protein</fullName>
    </recommendedName>
</protein>
<proteinExistence type="predicted"/>
<dbReference type="InterPro" id="IPR002893">
    <property type="entry name" value="Znf_MYND"/>
</dbReference>
<dbReference type="EMBL" id="HBNR01047062">
    <property type="protein sequence ID" value="CAE4608845.1"/>
    <property type="molecule type" value="Transcribed_RNA"/>
</dbReference>
<keyword evidence="1" id="KW-0479">Metal-binding</keyword>
<dbReference type="InterPro" id="IPR029044">
    <property type="entry name" value="Nucleotide-diphossugar_trans"/>
</dbReference>
<evidence type="ECO:0000256" key="1">
    <source>
        <dbReference type="ARBA" id="ARBA00022723"/>
    </source>
</evidence>
<dbReference type="Pfam" id="PF01753">
    <property type="entry name" value="zf-MYND"/>
    <property type="match status" value="1"/>
</dbReference>
<evidence type="ECO:0000256" key="4">
    <source>
        <dbReference type="PROSITE-ProRule" id="PRU00134"/>
    </source>
</evidence>
<feature type="region of interest" description="Disordered" evidence="5">
    <location>
        <begin position="420"/>
        <end position="443"/>
    </location>
</feature>
<dbReference type="InterPro" id="IPR001173">
    <property type="entry name" value="Glyco_trans_2-like"/>
</dbReference>
<evidence type="ECO:0000259" key="6">
    <source>
        <dbReference type="PROSITE" id="PS50865"/>
    </source>
</evidence>
<dbReference type="AlphaFoldDB" id="A0A7S4RAW0"/>
<dbReference type="PROSITE" id="PS50865">
    <property type="entry name" value="ZF_MYND_2"/>
    <property type="match status" value="1"/>
</dbReference>
<reference evidence="7" key="1">
    <citation type="submission" date="2021-01" db="EMBL/GenBank/DDBJ databases">
        <authorList>
            <person name="Corre E."/>
            <person name="Pelletier E."/>
            <person name="Niang G."/>
            <person name="Scheremetjew M."/>
            <person name="Finn R."/>
            <person name="Kale V."/>
            <person name="Holt S."/>
            <person name="Cochrane G."/>
            <person name="Meng A."/>
            <person name="Brown T."/>
            <person name="Cohen L."/>
        </authorList>
    </citation>
    <scope>NUCLEOTIDE SEQUENCE</scope>
    <source>
        <strain evidence="7">CCMP3105</strain>
    </source>
</reference>
<accession>A0A7S4RAW0</accession>
<gene>
    <name evidence="7" type="ORF">AMON00008_LOCUS32765</name>
</gene>
<keyword evidence="3" id="KW-0862">Zinc</keyword>
<organism evidence="7">
    <name type="scientific">Alexandrium monilatum</name>
    <dbReference type="NCBI Taxonomy" id="311494"/>
    <lineage>
        <taxon>Eukaryota</taxon>
        <taxon>Sar</taxon>
        <taxon>Alveolata</taxon>
        <taxon>Dinophyceae</taxon>
        <taxon>Gonyaulacales</taxon>
        <taxon>Pyrocystaceae</taxon>
        <taxon>Alexandrium</taxon>
    </lineage>
</organism>
<keyword evidence="2 4" id="KW-0863">Zinc-finger</keyword>
<dbReference type="Pfam" id="PF00535">
    <property type="entry name" value="Glycos_transf_2"/>
    <property type="match status" value="1"/>
</dbReference>
<evidence type="ECO:0000256" key="3">
    <source>
        <dbReference type="ARBA" id="ARBA00022833"/>
    </source>
</evidence>
<dbReference type="SUPFAM" id="SSF144232">
    <property type="entry name" value="HIT/MYND zinc finger-like"/>
    <property type="match status" value="1"/>
</dbReference>
<sequence>MPGPAREWFCSKCNAPGASIICVQCRDAAWCSVECQKRDWLVHKGSCRERVQTEAEKRGWDAPPLVEKPTAEEVPAEQTWHALPERCCVWRRGEDGAEPQREEVPRGDARWRAVAGDGPRARVRGRVSVVVPTMHERYRFHAQLWLCFYAQTYVDKELIVVDSGEAPSPFFRDKRSPDCKCVFVPESLSVGEKRNLAIREHATGEIVVNFDDDDLYLPAYVETTVKCLRASKAALVHLSGWHVLDVETAFCATFDRSQAWPSEAAVQAQGELCGFSMAYTYAAWRCVAWPPLTSGEDRHFLRGVTAAGLPVATRADTGKNMTVLHLQHGNNMGRSICQRARADTAVVSLMLRRFEEACRRILKLPQAEYDQMGGGLLCQQLHGLKLTPDPPPAARGLLLAAAEDGAESYDAWARSEAGLHPHRKGLLRQQAPVESRDDEAGAS</sequence>
<evidence type="ECO:0000256" key="5">
    <source>
        <dbReference type="SAM" id="MobiDB-lite"/>
    </source>
</evidence>